<dbReference type="Proteomes" id="UP000265520">
    <property type="component" value="Unassembled WGS sequence"/>
</dbReference>
<dbReference type="EMBL" id="LXQA011175349">
    <property type="protein sequence ID" value="MCI87781.1"/>
    <property type="molecule type" value="Genomic_DNA"/>
</dbReference>
<organism evidence="1 2">
    <name type="scientific">Trifolium medium</name>
    <dbReference type="NCBI Taxonomy" id="97028"/>
    <lineage>
        <taxon>Eukaryota</taxon>
        <taxon>Viridiplantae</taxon>
        <taxon>Streptophyta</taxon>
        <taxon>Embryophyta</taxon>
        <taxon>Tracheophyta</taxon>
        <taxon>Spermatophyta</taxon>
        <taxon>Magnoliopsida</taxon>
        <taxon>eudicotyledons</taxon>
        <taxon>Gunneridae</taxon>
        <taxon>Pentapetalae</taxon>
        <taxon>rosids</taxon>
        <taxon>fabids</taxon>
        <taxon>Fabales</taxon>
        <taxon>Fabaceae</taxon>
        <taxon>Papilionoideae</taxon>
        <taxon>50 kb inversion clade</taxon>
        <taxon>NPAAA clade</taxon>
        <taxon>Hologalegina</taxon>
        <taxon>IRL clade</taxon>
        <taxon>Trifolieae</taxon>
        <taxon>Trifolium</taxon>
    </lineage>
</organism>
<reference evidence="1 2" key="1">
    <citation type="journal article" date="2018" name="Front. Plant Sci.">
        <title>Red Clover (Trifolium pratense) and Zigzag Clover (T. medium) - A Picture of Genomic Similarities and Differences.</title>
        <authorList>
            <person name="Dluhosova J."/>
            <person name="Istvanek J."/>
            <person name="Nedelnik J."/>
            <person name="Repkova J."/>
        </authorList>
    </citation>
    <scope>NUCLEOTIDE SEQUENCE [LARGE SCALE GENOMIC DNA]</scope>
    <source>
        <strain evidence="2">cv. 10/8</strain>
        <tissue evidence="1">Leaf</tissue>
    </source>
</reference>
<accession>A0A392VLB9</accession>
<dbReference type="AlphaFoldDB" id="A0A392VLB9"/>
<proteinExistence type="predicted"/>
<comment type="caution">
    <text evidence="1">The sequence shown here is derived from an EMBL/GenBank/DDBJ whole genome shotgun (WGS) entry which is preliminary data.</text>
</comment>
<evidence type="ECO:0000313" key="1">
    <source>
        <dbReference type="EMBL" id="MCI87781.1"/>
    </source>
</evidence>
<keyword evidence="2" id="KW-1185">Reference proteome</keyword>
<evidence type="ECO:0000313" key="2">
    <source>
        <dbReference type="Proteomes" id="UP000265520"/>
    </source>
</evidence>
<feature type="non-terminal residue" evidence="1">
    <location>
        <position position="53"/>
    </location>
</feature>
<name>A0A392VLB9_9FABA</name>
<sequence>MKVVKTDWIFASTNSSRYLTIFSFETIECVNDQIDVIQRGVDDSQFICNCFDI</sequence>
<protein>
    <submittedName>
        <fullName evidence="1">Uncharacterized protein</fullName>
    </submittedName>
</protein>